<keyword evidence="7 9" id="KW-0472">Membrane</keyword>
<dbReference type="OrthoDB" id="9762978at2"/>
<dbReference type="PANTHER" id="PTHR33451:SF6">
    <property type="entry name" value="NA(+)_H(+) ANTIPORTER NHAC"/>
    <property type="match status" value="1"/>
</dbReference>
<name>A0A0A8X142_MESS1</name>
<evidence type="ECO:0000256" key="7">
    <source>
        <dbReference type="ARBA" id="ARBA00023136"/>
    </source>
</evidence>
<feature type="transmembrane region" description="Helical" evidence="9">
    <location>
        <begin position="236"/>
        <end position="253"/>
    </location>
</feature>
<gene>
    <name evidence="11" type="ORF">SAMD00020551_1059</name>
</gene>
<evidence type="ECO:0000259" key="10">
    <source>
        <dbReference type="Pfam" id="PF03553"/>
    </source>
</evidence>
<evidence type="ECO:0000256" key="5">
    <source>
        <dbReference type="ARBA" id="ARBA00022692"/>
    </source>
</evidence>
<proteinExistence type="inferred from homology"/>
<evidence type="ECO:0000256" key="4">
    <source>
        <dbReference type="ARBA" id="ARBA00022475"/>
    </source>
</evidence>
<sequence length="465" mass="48787">MLNQSQSISLKTSEAAAVILLLLAGIGYGMIKLELMPHIPVLMGIGSLIIYGLLRKIKMAELEQSMVEGAKAGLGAVMIFFFIGMLVSSWIAAGTIPTLIYIAFDLVTGKWFYAIVFIVTSVIGLSIGSSLTTSAVIGVAFMAVSESLGFSLAITAGAVVSGAFLGDKMSPLSDTTVLASATVKVDLFEHIKNMSWTTIPAFFISLVMFAALSPELGSADFTKLGSLQDTLLETNLVNWYSLIPLAIIAILAVRKVSSILTLGAGTLSAMIISMMVVPQNEWGGLPGILYSGYVSESGNEQLDSLLSRGGLESMYFSVSLVLLALSMGGLLFKLGVLPALLRGLASGLEKVPVLVGSTALSAIGINFLIGEQYLSILITGNTFAGHFEKAGLHPKNLSRVLEDAGTVLNPLVPWSVCGVFLSSVLGVSTMDYVPFAFFCLLSPLLTLAAGFTGITLSKTGKNAVA</sequence>
<feature type="transmembrane region" description="Helical" evidence="9">
    <location>
        <begin position="411"/>
        <end position="428"/>
    </location>
</feature>
<feature type="transmembrane region" description="Helical" evidence="9">
    <location>
        <begin position="37"/>
        <end position="54"/>
    </location>
</feature>
<dbReference type="GO" id="GO:0005886">
    <property type="term" value="C:plasma membrane"/>
    <property type="evidence" value="ECO:0007669"/>
    <property type="project" value="UniProtKB-SubCell"/>
</dbReference>
<dbReference type="Pfam" id="PF03553">
    <property type="entry name" value="Na_H_antiporter"/>
    <property type="match status" value="1"/>
</dbReference>
<keyword evidence="12" id="KW-1185">Reference proteome</keyword>
<dbReference type="EMBL" id="BASE01000020">
    <property type="protein sequence ID" value="GAM12924.1"/>
    <property type="molecule type" value="Genomic_DNA"/>
</dbReference>
<evidence type="ECO:0000256" key="8">
    <source>
        <dbReference type="ARBA" id="ARBA00038435"/>
    </source>
</evidence>
<dbReference type="AlphaFoldDB" id="A0A0A8X142"/>
<evidence type="ECO:0000256" key="6">
    <source>
        <dbReference type="ARBA" id="ARBA00022989"/>
    </source>
</evidence>
<keyword evidence="5 9" id="KW-0812">Transmembrane</keyword>
<accession>A0A0A8X142</accession>
<evidence type="ECO:0000256" key="2">
    <source>
        <dbReference type="ARBA" id="ARBA00022448"/>
    </source>
</evidence>
<dbReference type="GO" id="GO:0015297">
    <property type="term" value="F:antiporter activity"/>
    <property type="evidence" value="ECO:0007669"/>
    <property type="project" value="UniProtKB-KW"/>
</dbReference>
<evidence type="ECO:0000313" key="11">
    <source>
        <dbReference type="EMBL" id="GAM12924.1"/>
    </source>
</evidence>
<comment type="subcellular location">
    <subcellularLocation>
        <location evidence="1">Cell membrane</location>
        <topology evidence="1">Multi-pass membrane protein</topology>
    </subcellularLocation>
</comment>
<keyword evidence="3" id="KW-0050">Antiport</keyword>
<keyword evidence="2" id="KW-0813">Transport</keyword>
<evidence type="ECO:0000256" key="9">
    <source>
        <dbReference type="SAM" id="Phobius"/>
    </source>
</evidence>
<feature type="transmembrane region" description="Helical" evidence="9">
    <location>
        <begin position="110"/>
        <end position="143"/>
    </location>
</feature>
<feature type="transmembrane region" description="Helical" evidence="9">
    <location>
        <begin position="314"/>
        <end position="339"/>
    </location>
</feature>
<dbReference type="RefSeq" id="WP_041964824.1">
    <property type="nucleotide sequence ID" value="NZ_BASE01000020.1"/>
</dbReference>
<organism evidence="11 12">
    <name type="scientific">Mesobacillus selenatarsenatis (strain DSM 18680 / JCM 14380 / FERM P-15431 / SF-1)</name>
    <dbReference type="NCBI Taxonomy" id="1321606"/>
    <lineage>
        <taxon>Bacteria</taxon>
        <taxon>Bacillati</taxon>
        <taxon>Bacillota</taxon>
        <taxon>Bacilli</taxon>
        <taxon>Bacillales</taxon>
        <taxon>Bacillaceae</taxon>
        <taxon>Mesobacillus</taxon>
    </lineage>
</organism>
<dbReference type="InterPro" id="IPR052180">
    <property type="entry name" value="NhaC_Na-H+_Antiporter"/>
</dbReference>
<evidence type="ECO:0000256" key="3">
    <source>
        <dbReference type="ARBA" id="ARBA00022449"/>
    </source>
</evidence>
<keyword evidence="4" id="KW-1003">Cell membrane</keyword>
<feature type="transmembrane region" description="Helical" evidence="9">
    <location>
        <begin position="74"/>
        <end position="104"/>
    </location>
</feature>
<feature type="transmembrane region" description="Helical" evidence="9">
    <location>
        <begin position="12"/>
        <end position="31"/>
    </location>
</feature>
<feature type="transmembrane region" description="Helical" evidence="9">
    <location>
        <begin position="194"/>
        <end position="216"/>
    </location>
</feature>
<comment type="similarity">
    <text evidence="8">Belongs to the NhaC Na(+)/H(+) (TC 2.A.35) antiporter family.</text>
</comment>
<feature type="transmembrane region" description="Helical" evidence="9">
    <location>
        <begin position="435"/>
        <end position="456"/>
    </location>
</feature>
<dbReference type="STRING" id="1321606.SAMD00020551_1059"/>
<comment type="caution">
    <text evidence="11">The sequence shown here is derived from an EMBL/GenBank/DDBJ whole genome shotgun (WGS) entry which is preliminary data.</text>
</comment>
<evidence type="ECO:0000313" key="12">
    <source>
        <dbReference type="Proteomes" id="UP000031014"/>
    </source>
</evidence>
<protein>
    <submittedName>
        <fullName evidence="11">Predicted tyrosine transporter, NhaC family</fullName>
    </submittedName>
</protein>
<evidence type="ECO:0000256" key="1">
    <source>
        <dbReference type="ARBA" id="ARBA00004651"/>
    </source>
</evidence>
<dbReference type="PANTHER" id="PTHR33451">
    <property type="entry name" value="MALATE-2H(+)/NA(+)-LACTATE ANTIPORTER"/>
    <property type="match status" value="1"/>
</dbReference>
<dbReference type="Proteomes" id="UP000031014">
    <property type="component" value="Unassembled WGS sequence"/>
</dbReference>
<keyword evidence="6 9" id="KW-1133">Transmembrane helix</keyword>
<reference evidence="11 12" key="1">
    <citation type="submission" date="2013-06" db="EMBL/GenBank/DDBJ databases">
        <title>Whole genome shotgun sequence of Bacillus selenatarsenatis SF-1.</title>
        <authorList>
            <person name="Kuroda M."/>
            <person name="Sei K."/>
            <person name="Yamashita M."/>
            <person name="Ike M."/>
        </authorList>
    </citation>
    <scope>NUCLEOTIDE SEQUENCE [LARGE SCALE GENOMIC DNA]</scope>
    <source>
        <strain evidence="11 12">SF-1</strain>
    </source>
</reference>
<feature type="transmembrane region" description="Helical" evidence="9">
    <location>
        <begin position="260"/>
        <end position="277"/>
    </location>
</feature>
<dbReference type="InterPro" id="IPR018461">
    <property type="entry name" value="Na/H_Antiport_NhaC-like_C"/>
</dbReference>
<feature type="domain" description="Na+/H+ antiporter NhaC-like C-terminal" evidence="10">
    <location>
        <begin position="162"/>
        <end position="454"/>
    </location>
</feature>